<gene>
    <name evidence="1" type="ORF">GCM10008106_02030</name>
</gene>
<reference evidence="1" key="1">
    <citation type="journal article" date="2014" name="Int. J. Syst. Evol. Microbiol.">
        <title>Complete genome sequence of Corynebacterium casei LMG S-19264T (=DSM 44701T), isolated from a smear-ripened cheese.</title>
        <authorList>
            <consortium name="US DOE Joint Genome Institute (JGI-PGF)"/>
            <person name="Walter F."/>
            <person name="Albersmeier A."/>
            <person name="Kalinowski J."/>
            <person name="Ruckert C."/>
        </authorList>
    </citation>
    <scope>NUCLEOTIDE SEQUENCE</scope>
    <source>
        <strain evidence="1">KCTC 23224</strain>
    </source>
</reference>
<dbReference type="AlphaFoldDB" id="A0A8J3CSX3"/>
<dbReference type="RefSeq" id="WP_189578514.1">
    <property type="nucleotide sequence ID" value="NZ_BMYF01000001.1"/>
</dbReference>
<evidence type="ECO:0000313" key="1">
    <source>
        <dbReference type="EMBL" id="GHB24872.1"/>
    </source>
</evidence>
<dbReference type="SUPFAM" id="SSF47781">
    <property type="entry name" value="RuvA domain 2-like"/>
    <property type="match status" value="1"/>
</dbReference>
<proteinExistence type="predicted"/>
<dbReference type="Pfam" id="PF12836">
    <property type="entry name" value="HHH_3"/>
    <property type="match status" value="1"/>
</dbReference>
<organism evidence="1 2">
    <name type="scientific">Mongoliitalea lutea</name>
    <dbReference type="NCBI Taxonomy" id="849756"/>
    <lineage>
        <taxon>Bacteria</taxon>
        <taxon>Pseudomonadati</taxon>
        <taxon>Bacteroidota</taxon>
        <taxon>Cytophagia</taxon>
        <taxon>Cytophagales</taxon>
        <taxon>Cyclobacteriaceae</taxon>
        <taxon>Mongoliitalea</taxon>
    </lineage>
</organism>
<keyword evidence="2" id="KW-1185">Reference proteome</keyword>
<evidence type="ECO:0008006" key="3">
    <source>
        <dbReference type="Google" id="ProtNLM"/>
    </source>
</evidence>
<dbReference type="Proteomes" id="UP000642809">
    <property type="component" value="Unassembled WGS sequence"/>
</dbReference>
<dbReference type="EMBL" id="BMYF01000001">
    <property type="protein sequence ID" value="GHB24872.1"/>
    <property type="molecule type" value="Genomic_DNA"/>
</dbReference>
<evidence type="ECO:0000313" key="2">
    <source>
        <dbReference type="Proteomes" id="UP000642809"/>
    </source>
</evidence>
<accession>A0A8J3CSX3</accession>
<name>A0A8J3CSX3_9BACT</name>
<dbReference type="InterPro" id="IPR010994">
    <property type="entry name" value="RuvA_2-like"/>
</dbReference>
<sequence>MRYAVLIWFFLLGHFCTLAQTYRRGEINLENFVEELFAQQREDEDYEDLYENVLQLLLNPIDLNKANEEDLKSLFILLPHQVKALVSHREKFGKFISLYELQAVEGFDLMLIERLLPFVQVGEDIQKQVPFWQRVKESRDAYFIFRVSRVLETRRGFTPPDTLSNGRLTSRYLGDPNSLYGRFRIQQAKDFSLGFTIDKDAGEQFIWDRSNQRYGFNFFSYHLTLYNRGKFKTIHLGDYQLQVGQGLVFGAGFSPGKGAETITTVRRSTIGIRPYTAALEFDFFRGVAATYRKGLVDFTILASHLTRDGNLTLTTDSLEQERSAISSLQTSGLHRTPTEISYRRQAAESNLGGNIHFQSGDRKFQAGVNSLFTTFSQPFERNWQRYNQFEFRGQENHIHSLYLGYNFQNHYLFGETAISKSGGTGAVLGLMSSLHPQLAFSMVWRKFDKNFHSFYGNAFSENSRPINETGLYMGLNYKANQQWSMSFYYDYFHFPWLRFRVYAPSSGHEWLGRVQYKPSRKILLFAQLREESKARNLRAADNTSNFYLLDQGTRYNYVVNLDMGINRHFSMKSRVMGSSFHFNQQTTRGFAISQDLNVDYQRWRISSRFALFDTDDFDNRQFLFERNVLWLFSIPALNGQGLRYYLLGQYKLGERITCWARFARTIYTDREIIGTGLQQIQGNRQTEVVFQVRYQFLR</sequence>
<reference evidence="1" key="2">
    <citation type="submission" date="2020-09" db="EMBL/GenBank/DDBJ databases">
        <authorList>
            <person name="Sun Q."/>
            <person name="Kim S."/>
        </authorList>
    </citation>
    <scope>NUCLEOTIDE SEQUENCE</scope>
    <source>
        <strain evidence="1">KCTC 23224</strain>
    </source>
</reference>
<dbReference type="Gene3D" id="1.10.150.280">
    <property type="entry name" value="AF1531-like domain"/>
    <property type="match status" value="1"/>
</dbReference>
<comment type="caution">
    <text evidence="1">The sequence shown here is derived from an EMBL/GenBank/DDBJ whole genome shotgun (WGS) entry which is preliminary data.</text>
</comment>
<protein>
    <recommendedName>
        <fullName evidence="3">Helix-hairpin-helix motif-containing protein</fullName>
    </recommendedName>
</protein>